<dbReference type="PANTHER" id="PTHR35459:SF4">
    <property type="match status" value="1"/>
</dbReference>
<feature type="region of interest" description="Disordered" evidence="1">
    <location>
        <begin position="1"/>
        <end position="50"/>
    </location>
</feature>
<gene>
    <name evidence="2" type="ORF">LWI29_008432</name>
</gene>
<evidence type="ECO:0000313" key="2">
    <source>
        <dbReference type="EMBL" id="KAK0595621.1"/>
    </source>
</evidence>
<evidence type="ECO:0000256" key="1">
    <source>
        <dbReference type="SAM" id="MobiDB-lite"/>
    </source>
</evidence>
<dbReference type="AlphaFoldDB" id="A0AA39SD51"/>
<feature type="compositionally biased region" description="Basic residues" evidence="1">
    <location>
        <begin position="134"/>
        <end position="145"/>
    </location>
</feature>
<organism evidence="2 3">
    <name type="scientific">Acer saccharum</name>
    <name type="common">Sugar maple</name>
    <dbReference type="NCBI Taxonomy" id="4024"/>
    <lineage>
        <taxon>Eukaryota</taxon>
        <taxon>Viridiplantae</taxon>
        <taxon>Streptophyta</taxon>
        <taxon>Embryophyta</taxon>
        <taxon>Tracheophyta</taxon>
        <taxon>Spermatophyta</taxon>
        <taxon>Magnoliopsida</taxon>
        <taxon>eudicotyledons</taxon>
        <taxon>Gunneridae</taxon>
        <taxon>Pentapetalae</taxon>
        <taxon>rosids</taxon>
        <taxon>malvids</taxon>
        <taxon>Sapindales</taxon>
        <taxon>Sapindaceae</taxon>
        <taxon>Hippocastanoideae</taxon>
        <taxon>Acereae</taxon>
        <taxon>Acer</taxon>
    </lineage>
</organism>
<proteinExistence type="predicted"/>
<feature type="compositionally biased region" description="Basic and acidic residues" evidence="1">
    <location>
        <begin position="123"/>
        <end position="133"/>
    </location>
</feature>
<evidence type="ECO:0000313" key="3">
    <source>
        <dbReference type="Proteomes" id="UP001168877"/>
    </source>
</evidence>
<feature type="compositionally biased region" description="Low complexity" evidence="1">
    <location>
        <begin position="26"/>
        <end position="39"/>
    </location>
</feature>
<reference evidence="2" key="1">
    <citation type="journal article" date="2022" name="Plant J.">
        <title>Strategies of tolerance reflected in two North American maple genomes.</title>
        <authorList>
            <person name="McEvoy S.L."/>
            <person name="Sezen U.U."/>
            <person name="Trouern-Trend A."/>
            <person name="McMahon S.M."/>
            <person name="Schaberg P.G."/>
            <person name="Yang J."/>
            <person name="Wegrzyn J.L."/>
            <person name="Swenson N.G."/>
        </authorList>
    </citation>
    <scope>NUCLEOTIDE SEQUENCE</scope>
    <source>
        <strain evidence="2">NS2018</strain>
    </source>
</reference>
<accession>A0AA39SD51</accession>
<protein>
    <submittedName>
        <fullName evidence="2">Uncharacterized protein</fullName>
    </submittedName>
</protein>
<dbReference type="EMBL" id="JAUESC010000004">
    <property type="protein sequence ID" value="KAK0595621.1"/>
    <property type="molecule type" value="Genomic_DNA"/>
</dbReference>
<comment type="caution">
    <text evidence="2">The sequence shown here is derived from an EMBL/GenBank/DDBJ whole genome shotgun (WGS) entry which is preliminary data.</text>
</comment>
<feature type="region of interest" description="Disordered" evidence="1">
    <location>
        <begin position="123"/>
        <end position="157"/>
    </location>
</feature>
<sequence length="198" mass="22636">MDDPKQNEIPKMTSQITDKVSPPPQDSSSSTAAAAAAKPHPLPQSNKRNLHNSAYFKIRALARQLRPHFTEVLKTPDFRNCKAAHEIRLQMKLMVEFYKQMVAEKDQLETFVSEKMPSAGENLLREHFPGGHQERKKSKLLQRKHSREDSSQKENVSHCRESYVVGGGVLGWNFITFLGSEPVYYGITKESFRRSHDK</sequence>
<feature type="compositionally biased region" description="Basic and acidic residues" evidence="1">
    <location>
        <begin position="146"/>
        <end position="157"/>
    </location>
</feature>
<keyword evidence="3" id="KW-1185">Reference proteome</keyword>
<name>A0AA39SD51_ACESA</name>
<dbReference type="Proteomes" id="UP001168877">
    <property type="component" value="Unassembled WGS sequence"/>
</dbReference>
<dbReference type="PANTHER" id="PTHR35459">
    <property type="entry name" value="T1N6.14 PROTEIN"/>
    <property type="match status" value="1"/>
</dbReference>
<reference evidence="2" key="2">
    <citation type="submission" date="2023-06" db="EMBL/GenBank/DDBJ databases">
        <authorList>
            <person name="Swenson N.G."/>
            <person name="Wegrzyn J.L."/>
            <person name="Mcevoy S.L."/>
        </authorList>
    </citation>
    <scope>NUCLEOTIDE SEQUENCE</scope>
    <source>
        <strain evidence="2">NS2018</strain>
        <tissue evidence="2">Leaf</tissue>
    </source>
</reference>